<dbReference type="RefSeq" id="WP_084339359.1">
    <property type="nucleotide sequence ID" value="NZ_FNFD01000009.1"/>
</dbReference>
<keyword evidence="4" id="KW-1185">Reference proteome</keyword>
<dbReference type="AlphaFoldDB" id="A0A1G9E2T9"/>
<organism evidence="3 4">
    <name type="scientific">Pseudomonas indica</name>
    <dbReference type="NCBI Taxonomy" id="137658"/>
    <lineage>
        <taxon>Bacteria</taxon>
        <taxon>Pseudomonadati</taxon>
        <taxon>Pseudomonadota</taxon>
        <taxon>Gammaproteobacteria</taxon>
        <taxon>Pseudomonadales</taxon>
        <taxon>Pseudomonadaceae</taxon>
        <taxon>Pseudomonas</taxon>
    </lineage>
</organism>
<dbReference type="GO" id="GO:0015643">
    <property type="term" value="F:toxic substance binding"/>
    <property type="evidence" value="ECO:0007669"/>
    <property type="project" value="InterPro"/>
</dbReference>
<keyword evidence="2" id="KW-0079">Bacteriocin immunity</keyword>
<sequence>MKRISDYTESDFIAFMKEIFIENEAETDDRLDILLDEFRKLTEHPAGTDLIYYAESDADCTPERITLIVKEWRAANGLPGFKE</sequence>
<dbReference type="InterPro" id="IPR035900">
    <property type="entry name" value="Colicin_E_sf"/>
</dbReference>
<comment type="similarity">
    <text evidence="1">Belongs to the colicins ColE2/ColE8/ColE9 and pyocins S1/S2 family.</text>
</comment>
<dbReference type="Pfam" id="PF01320">
    <property type="entry name" value="Colicin_Pyocin"/>
    <property type="match status" value="1"/>
</dbReference>
<evidence type="ECO:0000256" key="2">
    <source>
        <dbReference type="ARBA" id="ARBA00023025"/>
    </source>
</evidence>
<proteinExistence type="inferred from homology"/>
<dbReference type="InterPro" id="IPR000290">
    <property type="entry name" value="Colicin_pyocin"/>
</dbReference>
<dbReference type="Proteomes" id="UP000198706">
    <property type="component" value="Unassembled WGS sequence"/>
</dbReference>
<name>A0A1G9E2T9_9PSED</name>
<dbReference type="GO" id="GO:0030153">
    <property type="term" value="P:bacteriocin immunity"/>
    <property type="evidence" value="ECO:0007669"/>
    <property type="project" value="UniProtKB-KW"/>
</dbReference>
<evidence type="ECO:0000313" key="4">
    <source>
        <dbReference type="Proteomes" id="UP000198706"/>
    </source>
</evidence>
<evidence type="ECO:0000313" key="3">
    <source>
        <dbReference type="EMBL" id="SDK70456.1"/>
    </source>
</evidence>
<accession>A0A1G9E2T9</accession>
<reference evidence="3 4" key="1">
    <citation type="submission" date="2016-10" db="EMBL/GenBank/DDBJ databases">
        <authorList>
            <person name="de Groot N.N."/>
        </authorList>
    </citation>
    <scope>NUCLEOTIDE SEQUENCE [LARGE SCALE GENOMIC DNA]</scope>
    <source>
        <strain evidence="3 4">JCM 21544</strain>
    </source>
</reference>
<dbReference type="SUPFAM" id="SSF47345">
    <property type="entry name" value="Colicin E immunity proteins"/>
    <property type="match status" value="1"/>
</dbReference>
<gene>
    <name evidence="3" type="ORF">SAMN05216186_109190</name>
</gene>
<dbReference type="EMBL" id="FNFD01000009">
    <property type="protein sequence ID" value="SDK70456.1"/>
    <property type="molecule type" value="Genomic_DNA"/>
</dbReference>
<evidence type="ECO:0000256" key="1">
    <source>
        <dbReference type="ARBA" id="ARBA00009346"/>
    </source>
</evidence>
<dbReference type="Gene3D" id="1.10.1200.20">
    <property type="entry name" value="Colicin E immunity protein"/>
    <property type="match status" value="1"/>
</dbReference>
<dbReference type="PRINTS" id="PR01299">
    <property type="entry name" value="PYOCIN"/>
</dbReference>
<dbReference type="CDD" id="cd16363">
    <property type="entry name" value="Col_Im_like"/>
    <property type="match status" value="1"/>
</dbReference>
<protein>
    <submittedName>
        <fullName evidence="3">Colicin immunity protein / pyocin immunity protein</fullName>
    </submittedName>
</protein>